<dbReference type="Proteomes" id="UP000237481">
    <property type="component" value="Unassembled WGS sequence"/>
</dbReference>
<evidence type="ECO:0000313" key="2">
    <source>
        <dbReference type="EMBL" id="POR30953.1"/>
    </source>
</evidence>
<dbReference type="EMBL" id="PKSG01001121">
    <property type="protein sequence ID" value="POR30953.1"/>
    <property type="molecule type" value="Genomic_DNA"/>
</dbReference>
<comment type="caution">
    <text evidence="2">The sequence shown here is derived from an EMBL/GenBank/DDBJ whole genome shotgun (WGS) entry which is preliminary data.</text>
</comment>
<proteinExistence type="predicted"/>
<name>A0A2S4KLA1_9HYPO</name>
<organism evidence="2 3">
    <name type="scientific">Tolypocladium paradoxum</name>
    <dbReference type="NCBI Taxonomy" id="94208"/>
    <lineage>
        <taxon>Eukaryota</taxon>
        <taxon>Fungi</taxon>
        <taxon>Dikarya</taxon>
        <taxon>Ascomycota</taxon>
        <taxon>Pezizomycotina</taxon>
        <taxon>Sordariomycetes</taxon>
        <taxon>Hypocreomycetidae</taxon>
        <taxon>Hypocreales</taxon>
        <taxon>Ophiocordycipitaceae</taxon>
        <taxon>Tolypocladium</taxon>
    </lineage>
</organism>
<dbReference type="AlphaFoldDB" id="A0A2S4KLA1"/>
<gene>
    <name evidence="2" type="ORF">TPAR_08842</name>
</gene>
<sequence length="131" mass="14928">MSDGIYGCACSAYFYSAEALNGHVEEARSIERLLYSQYLKSRIHANANNDDRDGSEYYDNDEENVASASESGRKHRCPHPKCDSSAFATRAKLRRHFQQRTVSLSLMHRLPLSLRLQMSNARKFVYAASRC</sequence>
<protein>
    <submittedName>
        <fullName evidence="2">Uncharacterized protein</fullName>
    </submittedName>
</protein>
<evidence type="ECO:0000313" key="3">
    <source>
        <dbReference type="Proteomes" id="UP000237481"/>
    </source>
</evidence>
<evidence type="ECO:0000256" key="1">
    <source>
        <dbReference type="SAM" id="MobiDB-lite"/>
    </source>
</evidence>
<feature type="region of interest" description="Disordered" evidence="1">
    <location>
        <begin position="46"/>
        <end position="77"/>
    </location>
</feature>
<accession>A0A2S4KLA1</accession>
<reference evidence="2 3" key="1">
    <citation type="submission" date="2018-01" db="EMBL/GenBank/DDBJ databases">
        <title>Harnessing the power of phylogenomics to disentangle the directionality and signatures of interkingdom host jumping in the parasitic fungal genus Tolypocladium.</title>
        <authorList>
            <person name="Quandt C.A."/>
            <person name="Patterson W."/>
            <person name="Spatafora J.W."/>
        </authorList>
    </citation>
    <scope>NUCLEOTIDE SEQUENCE [LARGE SCALE GENOMIC DNA]</scope>
    <source>
        <strain evidence="2 3">NRBC 100945</strain>
    </source>
</reference>
<keyword evidence="3" id="KW-1185">Reference proteome</keyword>